<dbReference type="Proteomes" id="UP000821866">
    <property type="component" value="Unassembled WGS sequence"/>
</dbReference>
<comment type="caution">
    <text evidence="2">The sequence shown here is derived from an EMBL/GenBank/DDBJ whole genome shotgun (WGS) entry which is preliminary data.</text>
</comment>
<evidence type="ECO:0000256" key="1">
    <source>
        <dbReference type="SAM" id="MobiDB-lite"/>
    </source>
</evidence>
<name>A0A9J6D2N0_RHIMP</name>
<feature type="region of interest" description="Disordered" evidence="1">
    <location>
        <begin position="1"/>
        <end position="117"/>
    </location>
</feature>
<dbReference type="AlphaFoldDB" id="A0A9J6D2N0"/>
<organism evidence="2 3">
    <name type="scientific">Rhipicephalus microplus</name>
    <name type="common">Cattle tick</name>
    <name type="synonym">Boophilus microplus</name>
    <dbReference type="NCBI Taxonomy" id="6941"/>
    <lineage>
        <taxon>Eukaryota</taxon>
        <taxon>Metazoa</taxon>
        <taxon>Ecdysozoa</taxon>
        <taxon>Arthropoda</taxon>
        <taxon>Chelicerata</taxon>
        <taxon>Arachnida</taxon>
        <taxon>Acari</taxon>
        <taxon>Parasitiformes</taxon>
        <taxon>Ixodida</taxon>
        <taxon>Ixodoidea</taxon>
        <taxon>Ixodidae</taxon>
        <taxon>Rhipicephalinae</taxon>
        <taxon>Rhipicephalus</taxon>
        <taxon>Boophilus</taxon>
    </lineage>
</organism>
<feature type="compositionally biased region" description="Acidic residues" evidence="1">
    <location>
        <begin position="78"/>
        <end position="87"/>
    </location>
</feature>
<accession>A0A9J6D2N0</accession>
<dbReference type="EMBL" id="JABSTU010001551">
    <property type="protein sequence ID" value="KAH7985796.1"/>
    <property type="molecule type" value="Genomic_DNA"/>
</dbReference>
<feature type="compositionally biased region" description="Basic and acidic residues" evidence="1">
    <location>
        <begin position="63"/>
        <end position="77"/>
    </location>
</feature>
<reference evidence="2" key="2">
    <citation type="submission" date="2021-09" db="EMBL/GenBank/DDBJ databases">
        <authorList>
            <person name="Jia N."/>
            <person name="Wang J."/>
            <person name="Shi W."/>
            <person name="Du L."/>
            <person name="Sun Y."/>
            <person name="Zhan W."/>
            <person name="Jiang J."/>
            <person name="Wang Q."/>
            <person name="Zhang B."/>
            <person name="Ji P."/>
            <person name="Sakyi L.B."/>
            <person name="Cui X."/>
            <person name="Yuan T."/>
            <person name="Jiang B."/>
            <person name="Yang W."/>
            <person name="Lam T.T.-Y."/>
            <person name="Chang Q."/>
            <person name="Ding S."/>
            <person name="Wang X."/>
            <person name="Zhu J."/>
            <person name="Ruan X."/>
            <person name="Zhao L."/>
            <person name="Wei J."/>
            <person name="Que T."/>
            <person name="Du C."/>
            <person name="Cheng J."/>
            <person name="Dai P."/>
            <person name="Han X."/>
            <person name="Huang E."/>
            <person name="Gao Y."/>
            <person name="Liu J."/>
            <person name="Shao H."/>
            <person name="Ye R."/>
            <person name="Li L."/>
            <person name="Wei W."/>
            <person name="Wang X."/>
            <person name="Wang C."/>
            <person name="Huo Q."/>
            <person name="Li W."/>
            <person name="Guo W."/>
            <person name="Chen H."/>
            <person name="Chen S."/>
            <person name="Zhou L."/>
            <person name="Zhou L."/>
            <person name="Ni X."/>
            <person name="Tian J."/>
            <person name="Zhou Y."/>
            <person name="Sheng Y."/>
            <person name="Liu T."/>
            <person name="Pan Y."/>
            <person name="Xia L."/>
            <person name="Li J."/>
            <person name="Zhao F."/>
            <person name="Cao W."/>
        </authorList>
    </citation>
    <scope>NUCLEOTIDE SEQUENCE</scope>
    <source>
        <strain evidence="2">Rmic-2018</strain>
        <tissue evidence="2">Larvae</tissue>
    </source>
</reference>
<gene>
    <name evidence="2" type="ORF">HPB51_026751</name>
</gene>
<reference evidence="2" key="1">
    <citation type="journal article" date="2020" name="Cell">
        <title>Large-Scale Comparative Analyses of Tick Genomes Elucidate Their Genetic Diversity and Vector Capacities.</title>
        <authorList>
            <consortium name="Tick Genome and Microbiome Consortium (TIGMIC)"/>
            <person name="Jia N."/>
            <person name="Wang J."/>
            <person name="Shi W."/>
            <person name="Du L."/>
            <person name="Sun Y."/>
            <person name="Zhan W."/>
            <person name="Jiang J.F."/>
            <person name="Wang Q."/>
            <person name="Zhang B."/>
            <person name="Ji P."/>
            <person name="Bell-Sakyi L."/>
            <person name="Cui X.M."/>
            <person name="Yuan T.T."/>
            <person name="Jiang B.G."/>
            <person name="Yang W.F."/>
            <person name="Lam T.T."/>
            <person name="Chang Q.C."/>
            <person name="Ding S.J."/>
            <person name="Wang X.J."/>
            <person name="Zhu J.G."/>
            <person name="Ruan X.D."/>
            <person name="Zhao L."/>
            <person name="Wei J.T."/>
            <person name="Ye R.Z."/>
            <person name="Que T.C."/>
            <person name="Du C.H."/>
            <person name="Zhou Y.H."/>
            <person name="Cheng J.X."/>
            <person name="Dai P.F."/>
            <person name="Guo W.B."/>
            <person name="Han X.H."/>
            <person name="Huang E.J."/>
            <person name="Li L.F."/>
            <person name="Wei W."/>
            <person name="Gao Y.C."/>
            <person name="Liu J.Z."/>
            <person name="Shao H.Z."/>
            <person name="Wang X."/>
            <person name="Wang C.C."/>
            <person name="Yang T.C."/>
            <person name="Huo Q.B."/>
            <person name="Li W."/>
            <person name="Chen H.Y."/>
            <person name="Chen S.E."/>
            <person name="Zhou L.G."/>
            <person name="Ni X.B."/>
            <person name="Tian J.H."/>
            <person name="Sheng Y."/>
            <person name="Liu T."/>
            <person name="Pan Y.S."/>
            <person name="Xia L.Y."/>
            <person name="Li J."/>
            <person name="Zhao F."/>
            <person name="Cao W.C."/>
        </authorList>
    </citation>
    <scope>NUCLEOTIDE SEQUENCE</scope>
    <source>
        <strain evidence="2">Rmic-2018</strain>
    </source>
</reference>
<sequence>MRLFGRKSRSFTLRPEPAGRGPELGTVPEIRVEAPPADDDDELRGRHVQQPPSSESRAACHSNGDHRVAVNDKRSTQCDDDEEDEGEGMGVKEKAPDPVSGDGEAAHAAGKPASSVGTRVLVVLKPSHPILPRPKRAVLSF</sequence>
<keyword evidence="3" id="KW-1185">Reference proteome</keyword>
<evidence type="ECO:0000313" key="3">
    <source>
        <dbReference type="Proteomes" id="UP000821866"/>
    </source>
</evidence>
<proteinExistence type="predicted"/>
<protein>
    <submittedName>
        <fullName evidence="2">Uncharacterized protein</fullName>
    </submittedName>
</protein>
<evidence type="ECO:0000313" key="2">
    <source>
        <dbReference type="EMBL" id="KAH7985796.1"/>
    </source>
</evidence>